<dbReference type="GO" id="GO:0005634">
    <property type="term" value="C:nucleus"/>
    <property type="evidence" value="ECO:0007669"/>
    <property type="project" value="UniProtKB-SubCell"/>
</dbReference>
<keyword evidence="9" id="KW-1185">Reference proteome</keyword>
<feature type="compositionally biased region" description="Low complexity" evidence="7">
    <location>
        <begin position="52"/>
        <end position="61"/>
    </location>
</feature>
<protein>
    <submittedName>
        <fullName evidence="8">TATA box-binding protein-like protein 1</fullName>
    </submittedName>
</protein>
<evidence type="ECO:0000256" key="2">
    <source>
        <dbReference type="ARBA" id="ARBA00005560"/>
    </source>
</evidence>
<dbReference type="EMBL" id="MTYJ01000264">
    <property type="protein sequence ID" value="OWA52360.1"/>
    <property type="molecule type" value="Genomic_DNA"/>
</dbReference>
<keyword evidence="3" id="KW-0805">Transcription regulation</keyword>
<evidence type="ECO:0000256" key="1">
    <source>
        <dbReference type="ARBA" id="ARBA00004123"/>
    </source>
</evidence>
<organism evidence="8 9">
    <name type="scientific">Hypsibius exemplaris</name>
    <name type="common">Freshwater tardigrade</name>
    <dbReference type="NCBI Taxonomy" id="2072580"/>
    <lineage>
        <taxon>Eukaryota</taxon>
        <taxon>Metazoa</taxon>
        <taxon>Ecdysozoa</taxon>
        <taxon>Tardigrada</taxon>
        <taxon>Eutardigrada</taxon>
        <taxon>Parachela</taxon>
        <taxon>Hypsibioidea</taxon>
        <taxon>Hypsibiidae</taxon>
        <taxon>Hypsibius</taxon>
    </lineage>
</organism>
<dbReference type="PANTHER" id="PTHR10126">
    <property type="entry name" value="TATA-BOX BINDING PROTEIN"/>
    <property type="match status" value="1"/>
</dbReference>
<comment type="caution">
    <text evidence="8">The sequence shown here is derived from an EMBL/GenBank/DDBJ whole genome shotgun (WGS) entry which is preliminary data.</text>
</comment>
<dbReference type="GO" id="GO:0006352">
    <property type="term" value="P:DNA-templated transcription initiation"/>
    <property type="evidence" value="ECO:0007669"/>
    <property type="project" value="InterPro"/>
</dbReference>
<keyword evidence="4" id="KW-0238">DNA-binding</keyword>
<proteinExistence type="inferred from homology"/>
<dbReference type="Proteomes" id="UP000192578">
    <property type="component" value="Unassembled WGS sequence"/>
</dbReference>
<gene>
    <name evidence="8" type="ORF">BV898_16815</name>
</gene>
<dbReference type="SUPFAM" id="SSF55945">
    <property type="entry name" value="TATA-box binding protein-like"/>
    <property type="match status" value="2"/>
</dbReference>
<dbReference type="Pfam" id="PF00352">
    <property type="entry name" value="TBP"/>
    <property type="match status" value="2"/>
</dbReference>
<dbReference type="Gene3D" id="3.30.310.10">
    <property type="entry name" value="TATA-Binding Protein"/>
    <property type="match status" value="2"/>
</dbReference>
<dbReference type="FunFam" id="3.30.310.10:FF:000005">
    <property type="entry name" value="TATA box-binding protein-like 1"/>
    <property type="match status" value="1"/>
</dbReference>
<reference evidence="9" key="1">
    <citation type="submission" date="2017-01" db="EMBL/GenBank/DDBJ databases">
        <title>Comparative genomics of anhydrobiosis in the tardigrade Hypsibius dujardini.</title>
        <authorList>
            <person name="Yoshida Y."/>
            <person name="Koutsovoulos G."/>
            <person name="Laetsch D."/>
            <person name="Stevens L."/>
            <person name="Kumar S."/>
            <person name="Horikawa D."/>
            <person name="Ishino K."/>
            <person name="Komine S."/>
            <person name="Tomita M."/>
            <person name="Blaxter M."/>
            <person name="Arakawa K."/>
        </authorList>
    </citation>
    <scope>NUCLEOTIDE SEQUENCE [LARGE SCALE GENOMIC DNA]</scope>
    <source>
        <strain evidence="9">Z151</strain>
    </source>
</reference>
<evidence type="ECO:0000256" key="6">
    <source>
        <dbReference type="ARBA" id="ARBA00023242"/>
    </source>
</evidence>
<dbReference type="OrthoDB" id="2127950at2759"/>
<evidence type="ECO:0000256" key="5">
    <source>
        <dbReference type="ARBA" id="ARBA00023163"/>
    </source>
</evidence>
<evidence type="ECO:0000256" key="7">
    <source>
        <dbReference type="SAM" id="MobiDB-lite"/>
    </source>
</evidence>
<evidence type="ECO:0000313" key="8">
    <source>
        <dbReference type="EMBL" id="OWA52360.1"/>
    </source>
</evidence>
<dbReference type="AlphaFoldDB" id="A0A9X6NEE7"/>
<sequence>MAAVWSAQYSDVSSSSVMAVHPSSEASHRAGQSGSVRHADPFQATDHESRINGNNSNNNSGQPHVPVKTEQPADIKVEIVNVLCNFKTHCHLDLRTIAMQGANVEWRRDPSSVLMKLRSPPITSTIWSTGKVICMGARSEADALIGARRIARNLQKCGFKLRFVDFQVKNVLGVVSLPFGVRIDRLKDEYPREVSYEPELHPAASWRVPETGGQLQIFQTGSLSVTAPNVAAAQRTFDILHPRLRQFSKPKEAPSMAAASRARKAAPVPDKPSSSAKRQKGLKGDVKPVPSPVDSDDMDWDESVVLSAD</sequence>
<keyword evidence="6" id="KW-0539">Nucleus</keyword>
<dbReference type="InterPro" id="IPR000814">
    <property type="entry name" value="TBP"/>
</dbReference>
<keyword evidence="5" id="KW-0804">Transcription</keyword>
<accession>A0A9X6NEE7</accession>
<comment type="similarity">
    <text evidence="2">Belongs to the TBP family.</text>
</comment>
<dbReference type="InterPro" id="IPR012295">
    <property type="entry name" value="TBP_dom_sf"/>
</dbReference>
<evidence type="ECO:0000256" key="3">
    <source>
        <dbReference type="ARBA" id="ARBA00023015"/>
    </source>
</evidence>
<comment type="subcellular location">
    <subcellularLocation>
        <location evidence="1">Nucleus</location>
    </subcellularLocation>
</comment>
<feature type="region of interest" description="Disordered" evidence="7">
    <location>
        <begin position="248"/>
        <end position="309"/>
    </location>
</feature>
<feature type="region of interest" description="Disordered" evidence="7">
    <location>
        <begin position="46"/>
        <end position="70"/>
    </location>
</feature>
<evidence type="ECO:0000313" key="9">
    <source>
        <dbReference type="Proteomes" id="UP000192578"/>
    </source>
</evidence>
<dbReference type="PRINTS" id="PR00686">
    <property type="entry name" value="TIFACTORIID"/>
</dbReference>
<evidence type="ECO:0000256" key="4">
    <source>
        <dbReference type="ARBA" id="ARBA00023125"/>
    </source>
</evidence>
<dbReference type="GO" id="GO:0003677">
    <property type="term" value="F:DNA binding"/>
    <property type="evidence" value="ECO:0007669"/>
    <property type="project" value="UniProtKB-KW"/>
</dbReference>
<name>A0A9X6NEE7_HYPEX</name>
<feature type="region of interest" description="Disordered" evidence="7">
    <location>
        <begin position="20"/>
        <end position="39"/>
    </location>
</feature>